<evidence type="ECO:0000256" key="4">
    <source>
        <dbReference type="ARBA" id="ARBA00022729"/>
    </source>
</evidence>
<dbReference type="InterPro" id="IPR000172">
    <property type="entry name" value="GMC_OxRdtase_N"/>
</dbReference>
<evidence type="ECO:0000256" key="3">
    <source>
        <dbReference type="ARBA" id="ARBA00022630"/>
    </source>
</evidence>
<keyword evidence="3" id="KW-0285">Flavoprotein</keyword>
<evidence type="ECO:0000256" key="6">
    <source>
        <dbReference type="ARBA" id="ARBA00023002"/>
    </source>
</evidence>
<dbReference type="Gene3D" id="3.30.560.10">
    <property type="entry name" value="Glucose Oxidase, domain 3"/>
    <property type="match status" value="1"/>
</dbReference>
<proteinExistence type="inferred from homology"/>
<accession>A0ABP1DQY9</accession>
<dbReference type="PIRSF" id="PIRSF000137">
    <property type="entry name" value="Alcohol_oxidase"/>
    <property type="match status" value="1"/>
</dbReference>
<dbReference type="Pfam" id="PF05199">
    <property type="entry name" value="GMC_oxred_C"/>
    <property type="match status" value="1"/>
</dbReference>
<dbReference type="InterPro" id="IPR007867">
    <property type="entry name" value="GMC_OxRtase_C"/>
</dbReference>
<evidence type="ECO:0000256" key="2">
    <source>
        <dbReference type="ARBA" id="ARBA00010790"/>
    </source>
</evidence>
<name>A0ABP1DQY9_9APHY</name>
<gene>
    <name evidence="8" type="ORF">GFSPODELE1_LOCUS7349</name>
</gene>
<dbReference type="PROSITE" id="PS00624">
    <property type="entry name" value="GMC_OXRED_2"/>
    <property type="match status" value="1"/>
</dbReference>
<dbReference type="PANTHER" id="PTHR11552">
    <property type="entry name" value="GLUCOSE-METHANOL-CHOLINE GMC OXIDOREDUCTASE"/>
    <property type="match status" value="1"/>
</dbReference>
<dbReference type="PANTHER" id="PTHR11552:SF201">
    <property type="entry name" value="GLUCOSE-METHANOL-CHOLINE OXIDOREDUCTASE N-TERMINAL DOMAIN-CONTAINING PROTEIN"/>
    <property type="match status" value="1"/>
</dbReference>
<reference evidence="9" key="1">
    <citation type="submission" date="2024-04" db="EMBL/GenBank/DDBJ databases">
        <authorList>
            <person name="Shaw F."/>
            <person name="Minotto A."/>
        </authorList>
    </citation>
    <scope>NUCLEOTIDE SEQUENCE [LARGE SCALE GENOMIC DNA]</scope>
</reference>
<dbReference type="SUPFAM" id="SSF51905">
    <property type="entry name" value="FAD/NAD(P)-binding domain"/>
    <property type="match status" value="1"/>
</dbReference>
<dbReference type="InterPro" id="IPR012132">
    <property type="entry name" value="GMC_OxRdtase"/>
</dbReference>
<evidence type="ECO:0000313" key="8">
    <source>
        <dbReference type="EMBL" id="CAL1709438.1"/>
    </source>
</evidence>
<evidence type="ECO:0000256" key="5">
    <source>
        <dbReference type="ARBA" id="ARBA00022827"/>
    </source>
</evidence>
<comment type="similarity">
    <text evidence="2">Belongs to the GMC oxidoreductase family.</text>
</comment>
<keyword evidence="5" id="KW-0274">FAD</keyword>
<dbReference type="Proteomes" id="UP001497453">
    <property type="component" value="Chromosome 5"/>
</dbReference>
<keyword evidence="4" id="KW-0732">Signal</keyword>
<keyword evidence="9" id="KW-1185">Reference proteome</keyword>
<dbReference type="EMBL" id="OZ037948">
    <property type="protein sequence ID" value="CAL1709438.1"/>
    <property type="molecule type" value="Genomic_DNA"/>
</dbReference>
<dbReference type="SUPFAM" id="SSF54373">
    <property type="entry name" value="FAD-linked reductases, C-terminal domain"/>
    <property type="match status" value="1"/>
</dbReference>
<comment type="cofactor">
    <cofactor evidence="1">
        <name>FAD</name>
        <dbReference type="ChEBI" id="CHEBI:57692"/>
    </cofactor>
</comment>
<evidence type="ECO:0000313" key="9">
    <source>
        <dbReference type="Proteomes" id="UP001497453"/>
    </source>
</evidence>
<evidence type="ECO:0000256" key="1">
    <source>
        <dbReference type="ARBA" id="ARBA00001974"/>
    </source>
</evidence>
<sequence length="610" mass="66919">MPIVSVQELIAAKPHYLIIGGGTTGLVVAARLSEDPDTVVGVIEAGDYHKDDANVNVPGFASRNLFKPDFDWSFVSVPHEGINNRPIPQHRGKGLGGSSLLNFTASVRPAKAELDALEALGNPGWNWDNLWTYMKKSERLQLPELSKEDSLRYSASPNPKFHGTNGPVAKSYTSNLFEPFPAFMDTLEKLGLPRNPETGGGDTIGSLLLPTSVDKKDCTRSYSASAYYAPNAERPNLLVVTGAHVAKIILEPSRSGLQRAIGVEFVKNEETYRIDASKEIILSAGAFQSPQILELSGIGNKDILKKHGIETRIDLPGVGENLQDHAYVPTIIEVDQKVQTMETIYDEQEFARQLELYKDGKGLFTALPSNLCAFIPAHTFAESEDLARWKSQARLEASSPDVFANTPESVKRGIQKQYEQLAKWVDDPTAPMAQILSLYMHYPIPGLPIDPSKRYMSVFGSYTHPFARGSVHITSSSPFAHPAIKMNYLSNPVDADVLLKMQRLLLKMYETEPGNSVVKNIVLPPKGTDTDSALTEHVRNYLNTIYHPVGTCAMTPREDGGVVDSKLKVYGTENLRVMDCSILPLEASNNIQTLAYAIGEKGADIIKGVV</sequence>
<evidence type="ECO:0000259" key="7">
    <source>
        <dbReference type="PROSITE" id="PS00624"/>
    </source>
</evidence>
<organism evidence="8 9">
    <name type="scientific">Somion occarium</name>
    <dbReference type="NCBI Taxonomy" id="3059160"/>
    <lineage>
        <taxon>Eukaryota</taxon>
        <taxon>Fungi</taxon>
        <taxon>Dikarya</taxon>
        <taxon>Basidiomycota</taxon>
        <taxon>Agaricomycotina</taxon>
        <taxon>Agaricomycetes</taxon>
        <taxon>Polyporales</taxon>
        <taxon>Cerrenaceae</taxon>
        <taxon>Somion</taxon>
    </lineage>
</organism>
<dbReference type="Pfam" id="PF00732">
    <property type="entry name" value="GMC_oxred_N"/>
    <property type="match status" value="1"/>
</dbReference>
<keyword evidence="6" id="KW-0560">Oxidoreductase</keyword>
<dbReference type="Gene3D" id="3.50.50.60">
    <property type="entry name" value="FAD/NAD(P)-binding domain"/>
    <property type="match status" value="1"/>
</dbReference>
<dbReference type="InterPro" id="IPR036188">
    <property type="entry name" value="FAD/NAD-bd_sf"/>
</dbReference>
<protein>
    <recommendedName>
        <fullName evidence="7">Glucose-methanol-choline oxidoreductase N-terminal domain-containing protein</fullName>
    </recommendedName>
</protein>
<feature type="domain" description="Glucose-methanol-choline oxidoreductase N-terminal" evidence="7">
    <location>
        <begin position="285"/>
        <end position="299"/>
    </location>
</feature>